<dbReference type="AlphaFoldDB" id="A0A1G1VM40"/>
<proteinExistence type="predicted"/>
<sequence length="240" mass="25843">MKLNLAYWRRMQVQYGFYVLPVTIITAVVLLTIGVGIPKVKATLELRQELKLASAKLARLTEKVVALQRLDELELERRAAVIERVLPSRKEVGGVLLGLRQAAVESGVTVLSVDLAPGELATGSAGKLKQTAGGMEVEVKLTGQIEVIEEWLRLVEAEVVPIMRVKAVSGGQGAGSWQLKVNLAAEYLPLPESLGAVDKPLPGLTLEEEAVYTGLVSRVGVMTETSEVESVPLGNTNLLQ</sequence>
<evidence type="ECO:0000313" key="4">
    <source>
        <dbReference type="Proteomes" id="UP000177324"/>
    </source>
</evidence>
<name>A0A1G1VM40_9BACT</name>
<dbReference type="STRING" id="1797589.A2784_01325"/>
<feature type="coiled-coil region" evidence="1">
    <location>
        <begin position="43"/>
        <end position="70"/>
    </location>
</feature>
<gene>
    <name evidence="3" type="ORF">A2784_01325</name>
</gene>
<feature type="transmembrane region" description="Helical" evidence="2">
    <location>
        <begin position="15"/>
        <end position="37"/>
    </location>
</feature>
<keyword evidence="2" id="KW-1133">Transmembrane helix</keyword>
<evidence type="ECO:0000313" key="3">
    <source>
        <dbReference type="EMBL" id="OGY16317.1"/>
    </source>
</evidence>
<keyword evidence="2" id="KW-0812">Transmembrane</keyword>
<organism evidence="3 4">
    <name type="scientific">Candidatus Chisholmbacteria bacterium RIFCSPHIGHO2_01_FULL_48_12</name>
    <dbReference type="NCBI Taxonomy" id="1797589"/>
    <lineage>
        <taxon>Bacteria</taxon>
        <taxon>Candidatus Chisholmiibacteriota</taxon>
    </lineage>
</organism>
<keyword evidence="1" id="KW-0175">Coiled coil</keyword>
<comment type="caution">
    <text evidence="3">The sequence shown here is derived from an EMBL/GenBank/DDBJ whole genome shotgun (WGS) entry which is preliminary data.</text>
</comment>
<evidence type="ECO:0000256" key="1">
    <source>
        <dbReference type="SAM" id="Coils"/>
    </source>
</evidence>
<keyword evidence="2" id="KW-0472">Membrane</keyword>
<reference evidence="3 4" key="1">
    <citation type="journal article" date="2016" name="Nat. Commun.">
        <title>Thousands of microbial genomes shed light on interconnected biogeochemical processes in an aquifer system.</title>
        <authorList>
            <person name="Anantharaman K."/>
            <person name="Brown C.T."/>
            <person name="Hug L.A."/>
            <person name="Sharon I."/>
            <person name="Castelle C.J."/>
            <person name="Probst A.J."/>
            <person name="Thomas B.C."/>
            <person name="Singh A."/>
            <person name="Wilkins M.J."/>
            <person name="Karaoz U."/>
            <person name="Brodie E.L."/>
            <person name="Williams K.H."/>
            <person name="Hubbard S.S."/>
            <person name="Banfield J.F."/>
        </authorList>
    </citation>
    <scope>NUCLEOTIDE SEQUENCE [LARGE SCALE GENOMIC DNA]</scope>
</reference>
<accession>A0A1G1VM40</accession>
<dbReference type="Proteomes" id="UP000177324">
    <property type="component" value="Unassembled WGS sequence"/>
</dbReference>
<evidence type="ECO:0000256" key="2">
    <source>
        <dbReference type="SAM" id="Phobius"/>
    </source>
</evidence>
<protein>
    <submittedName>
        <fullName evidence="3">Uncharacterized protein</fullName>
    </submittedName>
</protein>
<dbReference type="EMBL" id="MHCH01000047">
    <property type="protein sequence ID" value="OGY16317.1"/>
    <property type="molecule type" value="Genomic_DNA"/>
</dbReference>